<keyword evidence="4" id="KW-0732">Signal</keyword>
<feature type="region of interest" description="Disordered" evidence="3">
    <location>
        <begin position="440"/>
        <end position="463"/>
    </location>
</feature>
<feature type="domain" description="Sulfatase N-terminal" evidence="5">
    <location>
        <begin position="24"/>
        <end position="330"/>
    </location>
</feature>
<dbReference type="EMBL" id="CP074694">
    <property type="protein sequence ID" value="QVL31844.1"/>
    <property type="molecule type" value="Genomic_DNA"/>
</dbReference>
<dbReference type="GO" id="GO:0004065">
    <property type="term" value="F:arylsulfatase activity"/>
    <property type="evidence" value="ECO:0007669"/>
    <property type="project" value="TreeGrafter"/>
</dbReference>
<evidence type="ECO:0000256" key="4">
    <source>
        <dbReference type="SAM" id="SignalP"/>
    </source>
</evidence>
<dbReference type="InterPro" id="IPR000917">
    <property type="entry name" value="Sulfatase_N"/>
</dbReference>
<dbReference type="RefSeq" id="WP_213496209.1">
    <property type="nucleotide sequence ID" value="NZ_CP074694.1"/>
</dbReference>
<evidence type="ECO:0000313" key="6">
    <source>
        <dbReference type="EMBL" id="QVL31844.1"/>
    </source>
</evidence>
<dbReference type="Gene3D" id="3.30.1120.10">
    <property type="match status" value="1"/>
</dbReference>
<evidence type="ECO:0000256" key="1">
    <source>
        <dbReference type="ARBA" id="ARBA00008779"/>
    </source>
</evidence>
<dbReference type="SUPFAM" id="SSF53649">
    <property type="entry name" value="Alkaline phosphatase-like"/>
    <property type="match status" value="1"/>
</dbReference>
<feature type="chain" id="PRO_5034087103" evidence="4">
    <location>
        <begin position="20"/>
        <end position="463"/>
    </location>
</feature>
<dbReference type="InterPro" id="IPR017850">
    <property type="entry name" value="Alkaline_phosphatase_core_sf"/>
</dbReference>
<accession>A0A8E6B5H9</accession>
<dbReference type="PANTHER" id="PTHR42693">
    <property type="entry name" value="ARYLSULFATASE FAMILY MEMBER"/>
    <property type="match status" value="1"/>
</dbReference>
<protein>
    <submittedName>
        <fullName evidence="6">Sulfatase</fullName>
    </submittedName>
</protein>
<dbReference type="Pfam" id="PF14707">
    <property type="entry name" value="Sulfatase_C"/>
    <property type="match status" value="1"/>
</dbReference>
<dbReference type="CDD" id="cd16026">
    <property type="entry name" value="GALNS_like"/>
    <property type="match status" value="1"/>
</dbReference>
<reference evidence="6" key="1">
    <citation type="submission" date="2021-05" db="EMBL/GenBank/DDBJ databases">
        <title>Complete genome sequence of the cellulolytic planctomycete Telmatocola sphagniphila SP2T and characterization of the first cellulase from planctomycetes.</title>
        <authorList>
            <person name="Rakitin A.L."/>
            <person name="Beletsky A.V."/>
            <person name="Naumoff D.G."/>
            <person name="Kulichevskaya I.S."/>
            <person name="Mardanov A.V."/>
            <person name="Ravin N.V."/>
            <person name="Dedysh S.N."/>
        </authorList>
    </citation>
    <scope>NUCLEOTIDE SEQUENCE</scope>
    <source>
        <strain evidence="6">SP2T</strain>
    </source>
</reference>
<name>A0A8E6B5H9_9BACT</name>
<keyword evidence="7" id="KW-1185">Reference proteome</keyword>
<dbReference type="Pfam" id="PF00884">
    <property type="entry name" value="Sulfatase"/>
    <property type="match status" value="1"/>
</dbReference>
<dbReference type="InterPro" id="IPR050738">
    <property type="entry name" value="Sulfatase"/>
</dbReference>
<evidence type="ECO:0000256" key="3">
    <source>
        <dbReference type="SAM" id="MobiDB-lite"/>
    </source>
</evidence>
<evidence type="ECO:0000259" key="5">
    <source>
        <dbReference type="Pfam" id="PF00884"/>
    </source>
</evidence>
<dbReference type="PANTHER" id="PTHR42693:SF53">
    <property type="entry name" value="ENDO-4-O-SULFATASE"/>
    <property type="match status" value="1"/>
</dbReference>
<keyword evidence="2" id="KW-0378">Hydrolase</keyword>
<dbReference type="KEGG" id="tsph:KIH39_23905"/>
<feature type="signal peptide" evidence="4">
    <location>
        <begin position="1"/>
        <end position="19"/>
    </location>
</feature>
<evidence type="ECO:0000256" key="2">
    <source>
        <dbReference type="ARBA" id="ARBA00022801"/>
    </source>
</evidence>
<sequence>MKFLSVLLTLCFFSSLGYAAERPPNVVFIFVDDMGYGDIGPYGNKVIPTPNLDRMAKEGRKFTDFYVSQAVCSASRAALLTGCYSNRVGILGALGPNNRIGLHERETTIASMLKSRGYATAIFGKWHLGCEEPFLPTHRGFDEYLGLPYSNDMWPNHPTGKYPPLPLIEGTKTIQLMPDQTKLTTLYTERAIKFIEKNKEKPFFLYLPHSMPHVPLHVSEKFKGKSKAGLYGDVVMELDWSVGEIMNALKRDNLEENTILIFSSDNGPWLTYGNHGGSSGGLREGKGTSFEGGIREPFLIRWPGKIPANSICREPAMTIDILPTLAKWCGAELPKLKIDGKDISALCTSDAKSPQEAYYFYWGQELQAIRSGDWKLHFEHTYRTVEGEVPAEGKPAKQGSAKLLKSLYNLKQDPAESKDLLKEHPEIVERLEKLAQTMREDLGDTLTKTTGTGIRPARTLPKQ</sequence>
<proteinExistence type="inferred from homology"/>
<comment type="similarity">
    <text evidence="1">Belongs to the sulfatase family.</text>
</comment>
<feature type="compositionally biased region" description="Low complexity" evidence="3">
    <location>
        <begin position="444"/>
        <end position="453"/>
    </location>
</feature>
<gene>
    <name evidence="6" type="ORF">KIH39_23905</name>
</gene>
<dbReference type="Gene3D" id="3.40.720.10">
    <property type="entry name" value="Alkaline Phosphatase, subunit A"/>
    <property type="match status" value="1"/>
</dbReference>
<dbReference type="AlphaFoldDB" id="A0A8E6B5H9"/>
<evidence type="ECO:0000313" key="7">
    <source>
        <dbReference type="Proteomes" id="UP000676194"/>
    </source>
</evidence>
<organism evidence="6 7">
    <name type="scientific">Telmatocola sphagniphila</name>
    <dbReference type="NCBI Taxonomy" id="1123043"/>
    <lineage>
        <taxon>Bacteria</taxon>
        <taxon>Pseudomonadati</taxon>
        <taxon>Planctomycetota</taxon>
        <taxon>Planctomycetia</taxon>
        <taxon>Gemmatales</taxon>
        <taxon>Gemmataceae</taxon>
    </lineage>
</organism>
<dbReference type="Proteomes" id="UP000676194">
    <property type="component" value="Chromosome"/>
</dbReference>